<evidence type="ECO:0000313" key="2">
    <source>
        <dbReference type="Proteomes" id="UP000505377"/>
    </source>
</evidence>
<sequence length="185" mass="20699">MTAVDDAPWVMDTSTFTHFCRAKREDVLQRLAPQGLILIPDSVDAEIRVGRDLGYDVPDIDSLPWVKRGILTDNEQTLQLLIKVDMPSKPGDPPTKNLGECAVLACAMERGMTAVIDDSDARVQARVRGLRFETTMHIIIEAYKRLDDIDTEAAEQLYEALLATDMRLPHTDSVVAWGYTMELLP</sequence>
<accession>A0A6M6JEM4</accession>
<dbReference type="Proteomes" id="UP000505377">
    <property type="component" value="Chromosome"/>
</dbReference>
<organism evidence="1 2">
    <name type="scientific">Pseudonocardia broussonetiae</name>
    <dbReference type="NCBI Taxonomy" id="2736640"/>
    <lineage>
        <taxon>Bacteria</taxon>
        <taxon>Bacillati</taxon>
        <taxon>Actinomycetota</taxon>
        <taxon>Actinomycetes</taxon>
        <taxon>Pseudonocardiales</taxon>
        <taxon>Pseudonocardiaceae</taxon>
        <taxon>Pseudonocardia</taxon>
    </lineage>
</organism>
<dbReference type="KEGG" id="pbro:HOP40_06695"/>
<dbReference type="EMBL" id="CP053564">
    <property type="protein sequence ID" value="QJY45530.1"/>
    <property type="molecule type" value="Genomic_DNA"/>
</dbReference>
<dbReference type="AlphaFoldDB" id="A0A6M6JEM4"/>
<dbReference type="Pfam" id="PF11848">
    <property type="entry name" value="DUF3368"/>
    <property type="match status" value="1"/>
</dbReference>
<protein>
    <recommendedName>
        <fullName evidence="3">Nucleic acid-binding protein</fullName>
    </recommendedName>
</protein>
<reference evidence="1 2" key="1">
    <citation type="submission" date="2020-05" db="EMBL/GenBank/DDBJ databases">
        <authorList>
            <person name="Mo P."/>
        </authorList>
    </citation>
    <scope>NUCLEOTIDE SEQUENCE [LARGE SCALE GENOMIC DNA]</scope>
    <source>
        <strain evidence="1 2">Gen01</strain>
    </source>
</reference>
<gene>
    <name evidence="1" type="ORF">HOP40_06695</name>
</gene>
<evidence type="ECO:0008006" key="3">
    <source>
        <dbReference type="Google" id="ProtNLM"/>
    </source>
</evidence>
<dbReference type="RefSeq" id="WP_172155668.1">
    <property type="nucleotide sequence ID" value="NZ_CP053564.1"/>
</dbReference>
<name>A0A6M6JEM4_9PSEU</name>
<keyword evidence="2" id="KW-1185">Reference proteome</keyword>
<dbReference type="InterPro" id="IPR021799">
    <property type="entry name" value="PIN-like_prokaryotic"/>
</dbReference>
<proteinExistence type="predicted"/>
<evidence type="ECO:0000313" key="1">
    <source>
        <dbReference type="EMBL" id="QJY45530.1"/>
    </source>
</evidence>